<evidence type="ECO:0000313" key="5">
    <source>
        <dbReference type="Proteomes" id="UP001297581"/>
    </source>
</evidence>
<dbReference type="InterPro" id="IPR008964">
    <property type="entry name" value="Invasin/intimin_cell_adhesion"/>
</dbReference>
<evidence type="ECO:0000256" key="1">
    <source>
        <dbReference type="ARBA" id="ARBA00010116"/>
    </source>
</evidence>
<gene>
    <name evidence="4" type="ORF">MJ923_05435</name>
</gene>
<reference evidence="4 5" key="1">
    <citation type="submission" date="2022-02" db="EMBL/GenBank/DDBJ databases">
        <title>The genome sequence of Shewanella sp. 3B26.</title>
        <authorList>
            <person name="Du J."/>
        </authorList>
    </citation>
    <scope>NUCLEOTIDE SEQUENCE [LARGE SCALE GENOMIC DNA]</scope>
    <source>
        <strain evidence="4 5">3B26</strain>
    </source>
</reference>
<dbReference type="PROSITE" id="PS51257">
    <property type="entry name" value="PROKAR_LIPOPROTEIN"/>
    <property type="match status" value="1"/>
</dbReference>
<dbReference type="SUPFAM" id="SSF49373">
    <property type="entry name" value="Invasin/intimin cell-adhesion fragments"/>
    <property type="match status" value="2"/>
</dbReference>
<name>A0AAJ1BH85_9GAMM</name>
<dbReference type="InterPro" id="IPR013783">
    <property type="entry name" value="Ig-like_fold"/>
</dbReference>
<dbReference type="PROSITE" id="PS00430">
    <property type="entry name" value="TONB_DEPENDENT_REC_1"/>
    <property type="match status" value="1"/>
</dbReference>
<dbReference type="EMBL" id="JAKUDL010000001">
    <property type="protein sequence ID" value="MCH4293744.1"/>
    <property type="molecule type" value="Genomic_DNA"/>
</dbReference>
<feature type="signal peptide" evidence="2">
    <location>
        <begin position="1"/>
        <end position="19"/>
    </location>
</feature>
<dbReference type="Gene3D" id="2.60.40.10">
    <property type="entry name" value="Immunoglobulins"/>
    <property type="match status" value="4"/>
</dbReference>
<protein>
    <recommendedName>
        <fullName evidence="3">Big-1 domain-containing protein</fullName>
    </recommendedName>
</protein>
<sequence length="817" mass="83220">MKSALKLWLATFLSFLLVACGGGGSITDTGGGDGGTAPTDTITVTASIDRQEIDAENPATITANVKGSISGAKSGKLVTFKLNDESMGTFTPATGTALTDSNGNASIQLSTADKAGAGTVTASVDSGEESEPVGFVMKGDGGTSTGGAQVSVTMVDSDGNAIDSIKSTSPGFLVATVSGISKATIVTFTSTLGEIPVATAVTENGKASVQILAGSQPGAGVATATLLSGEKGDFIFKVGATNVLMGSGDPFQSGVASVSPAQVSAGGTASIGIMLKDDSGNLFTEPVEVKFSSVCGSQGTAELSSPVVTVNGAATTTYLAKGCVGDDTVNVSANVGGKSLSAKATLNVLPASIGSIFFLDATPENIRLKGTGGTESSTVRFKVLDKNGNPVSNQMVSFQLNTESGGIELDPVSATTNSEGITQTVVNAGTVSTPVRVTASVTGSSPLISSQSNQLVISTGLPDQDSISLSADILNPEAWDHDGVVVQVTARLADAFNNPVPDGTAVRFTTEGGVIEPSCLTEDGSCTVKWTSQSPRPTGDALGIDPPELSNNLGQPYAGRVTVLATAIGEESFPDANGNGRFDFAEWENFKTKNDIQGYPYDLKEAFVDYNEDGFFNPGEKDANGDPVVGENGGDLEVFVDFNNDKSFTTNDGLYNGSLCARDESNAVHEGCSETVQSVNVRDSLVLVMSGSEAYSTTPVIVDSCTDDLTKVDVCDGLNSNDTLDIIGKSAGGISIIISDLHNQPLPAGTVVKFSPSVGSLASKGEFIVESSSYNGATGYSVIFKGADQADSGTIVIETTTPLGKTTLVATIPMVIH</sequence>
<evidence type="ECO:0000259" key="3">
    <source>
        <dbReference type="PROSITE" id="PS51127"/>
    </source>
</evidence>
<organism evidence="4 5">
    <name type="scientific">Shewanella zhuhaiensis</name>
    <dbReference type="NCBI Taxonomy" id="2919576"/>
    <lineage>
        <taxon>Bacteria</taxon>
        <taxon>Pseudomonadati</taxon>
        <taxon>Pseudomonadota</taxon>
        <taxon>Gammaproteobacteria</taxon>
        <taxon>Alteromonadales</taxon>
        <taxon>Shewanellaceae</taxon>
        <taxon>Shewanella</taxon>
    </lineage>
</organism>
<dbReference type="RefSeq" id="WP_240590192.1">
    <property type="nucleotide sequence ID" value="NZ_JAKUDL010000001.1"/>
</dbReference>
<proteinExistence type="inferred from homology"/>
<keyword evidence="5" id="KW-1185">Reference proteome</keyword>
<dbReference type="InterPro" id="IPR003344">
    <property type="entry name" value="Big_1_dom"/>
</dbReference>
<dbReference type="PROSITE" id="PS51127">
    <property type="entry name" value="BIG1"/>
    <property type="match status" value="2"/>
</dbReference>
<dbReference type="Pfam" id="PF02369">
    <property type="entry name" value="Big_1"/>
    <property type="match status" value="1"/>
</dbReference>
<feature type="chain" id="PRO_5042550962" description="Big-1 domain-containing protein" evidence="2">
    <location>
        <begin position="20"/>
        <end position="817"/>
    </location>
</feature>
<feature type="domain" description="Big-1" evidence="3">
    <location>
        <begin position="356"/>
        <end position="456"/>
    </location>
</feature>
<comment type="caution">
    <text evidence="4">The sequence shown here is derived from an EMBL/GenBank/DDBJ whole genome shotgun (WGS) entry which is preliminary data.</text>
</comment>
<evidence type="ECO:0000256" key="2">
    <source>
        <dbReference type="SAM" id="SignalP"/>
    </source>
</evidence>
<dbReference type="InterPro" id="IPR010916">
    <property type="entry name" value="TonB_box_CS"/>
</dbReference>
<keyword evidence="2" id="KW-0732">Signal</keyword>
<dbReference type="SMART" id="SM00634">
    <property type="entry name" value="BID_1"/>
    <property type="match status" value="2"/>
</dbReference>
<evidence type="ECO:0000313" key="4">
    <source>
        <dbReference type="EMBL" id="MCH4293744.1"/>
    </source>
</evidence>
<accession>A0AAJ1BH85</accession>
<comment type="similarity">
    <text evidence="1">Belongs to the intimin/invasin family.</text>
</comment>
<dbReference type="AlphaFoldDB" id="A0AAJ1BH85"/>
<dbReference type="Proteomes" id="UP001297581">
    <property type="component" value="Unassembled WGS sequence"/>
</dbReference>
<feature type="domain" description="Big-1" evidence="3">
    <location>
        <begin position="43"/>
        <end position="136"/>
    </location>
</feature>